<comment type="caution">
    <text evidence="2">The sequence shown here is derived from an EMBL/GenBank/DDBJ whole genome shotgun (WGS) entry which is preliminary data.</text>
</comment>
<proteinExistence type="predicted"/>
<sequence length="190" mass="21678">MYPGNSPAGLRPYRCDRRDMSRPHEQNNGLSDSHPFRRRHSQSDLQDIVSRSLDPNYNGIFLLDWQQLTCFTMPLTVFPPPIQSCSRQFDMDIDTASNVPGCIRSHTRLFSSSGSKPVSVLGNEHTTSRILPPSLNQTESSRRYQSPSLRRVSSPCQQCSFYIRPCQFSPPLAPLWPMTNIEGRIPHECR</sequence>
<name>A0A9P7VP70_9AGAR</name>
<gene>
    <name evidence="2" type="ORF">BT62DRAFT_935082</name>
</gene>
<feature type="compositionally biased region" description="Basic and acidic residues" evidence="1">
    <location>
        <begin position="13"/>
        <end position="25"/>
    </location>
</feature>
<dbReference type="GeneID" id="66109150"/>
<reference evidence="2" key="1">
    <citation type="submission" date="2020-11" db="EMBL/GenBank/DDBJ databases">
        <title>Adaptations for nitrogen fixation in a non-lichenized fungal sporocarp promotes dispersal by wood-feeding termites.</title>
        <authorList>
            <consortium name="DOE Joint Genome Institute"/>
            <person name="Koch R.A."/>
            <person name="Yoon G."/>
            <person name="Arayal U."/>
            <person name="Lail K."/>
            <person name="Amirebrahimi M."/>
            <person name="Labutti K."/>
            <person name="Lipzen A."/>
            <person name="Riley R."/>
            <person name="Barry K."/>
            <person name="Henrissat B."/>
            <person name="Grigoriev I.V."/>
            <person name="Herr J.R."/>
            <person name="Aime M.C."/>
        </authorList>
    </citation>
    <scope>NUCLEOTIDE SEQUENCE</scope>
    <source>
        <strain evidence="2">MCA 3950</strain>
    </source>
</reference>
<feature type="compositionally biased region" description="Polar residues" evidence="1">
    <location>
        <begin position="124"/>
        <end position="147"/>
    </location>
</feature>
<feature type="region of interest" description="Disordered" evidence="1">
    <location>
        <begin position="114"/>
        <end position="147"/>
    </location>
</feature>
<protein>
    <submittedName>
        <fullName evidence="2">Uncharacterized protein</fullName>
    </submittedName>
</protein>
<accession>A0A9P7VP70</accession>
<dbReference type="Proteomes" id="UP000812287">
    <property type="component" value="Unassembled WGS sequence"/>
</dbReference>
<organism evidence="2 3">
    <name type="scientific">Guyanagaster necrorhizus</name>
    <dbReference type="NCBI Taxonomy" id="856835"/>
    <lineage>
        <taxon>Eukaryota</taxon>
        <taxon>Fungi</taxon>
        <taxon>Dikarya</taxon>
        <taxon>Basidiomycota</taxon>
        <taxon>Agaricomycotina</taxon>
        <taxon>Agaricomycetes</taxon>
        <taxon>Agaricomycetidae</taxon>
        <taxon>Agaricales</taxon>
        <taxon>Marasmiineae</taxon>
        <taxon>Physalacriaceae</taxon>
        <taxon>Guyanagaster</taxon>
    </lineage>
</organism>
<dbReference type="AlphaFoldDB" id="A0A9P7VP70"/>
<evidence type="ECO:0000256" key="1">
    <source>
        <dbReference type="SAM" id="MobiDB-lite"/>
    </source>
</evidence>
<dbReference type="RefSeq" id="XP_043036959.1">
    <property type="nucleotide sequence ID" value="XM_043186853.1"/>
</dbReference>
<feature type="region of interest" description="Disordered" evidence="1">
    <location>
        <begin position="1"/>
        <end position="43"/>
    </location>
</feature>
<evidence type="ECO:0000313" key="2">
    <source>
        <dbReference type="EMBL" id="KAG7443459.1"/>
    </source>
</evidence>
<dbReference type="EMBL" id="MU250545">
    <property type="protein sequence ID" value="KAG7443459.1"/>
    <property type="molecule type" value="Genomic_DNA"/>
</dbReference>
<keyword evidence="3" id="KW-1185">Reference proteome</keyword>
<evidence type="ECO:0000313" key="3">
    <source>
        <dbReference type="Proteomes" id="UP000812287"/>
    </source>
</evidence>